<reference evidence="1 2" key="1">
    <citation type="submission" date="2019-07" db="EMBL/GenBank/DDBJ databases">
        <authorList>
            <person name="Zhao L.H."/>
        </authorList>
    </citation>
    <scope>NUCLEOTIDE SEQUENCE [LARGE SCALE GENOMIC DNA]</scope>
    <source>
        <strain evidence="1 2">Co35</strain>
    </source>
</reference>
<organism evidence="1 2">
    <name type="scientific">Aeromicrobium piscarium</name>
    <dbReference type="NCBI Taxonomy" id="2590901"/>
    <lineage>
        <taxon>Bacteria</taxon>
        <taxon>Bacillati</taxon>
        <taxon>Actinomycetota</taxon>
        <taxon>Actinomycetes</taxon>
        <taxon>Propionibacteriales</taxon>
        <taxon>Nocardioidaceae</taxon>
        <taxon>Aeromicrobium</taxon>
    </lineage>
</organism>
<keyword evidence="2" id="KW-1185">Reference proteome</keyword>
<gene>
    <name evidence="1" type="ORF">FNM00_18355</name>
</gene>
<accession>A0A554RG05</accession>
<protein>
    <submittedName>
        <fullName evidence="1">Uncharacterized protein</fullName>
    </submittedName>
</protein>
<evidence type="ECO:0000313" key="1">
    <source>
        <dbReference type="EMBL" id="TSD53036.1"/>
    </source>
</evidence>
<dbReference type="RefSeq" id="WP_143914983.1">
    <property type="nucleotide sequence ID" value="NZ_VLNT01000033.1"/>
</dbReference>
<evidence type="ECO:0000313" key="2">
    <source>
        <dbReference type="Proteomes" id="UP000316988"/>
    </source>
</evidence>
<dbReference type="AlphaFoldDB" id="A0A554RG05"/>
<dbReference type="Proteomes" id="UP000316988">
    <property type="component" value="Unassembled WGS sequence"/>
</dbReference>
<sequence length="151" mass="16514">MRSPRQESVTLKQSPDAVFEAVLGVAQNAKNVRILAVHNEGRKLVLREKAKMSNAKFQQIWVEEQGGGAQLNIVVGTDPRTQKALLDGKANEKSLKKYVETVQGVLGGSVSAPVTPVSNHYLAKKTEVPWEDPEQDPQIELDGNILAIYGL</sequence>
<name>A0A554RG05_9ACTN</name>
<dbReference type="EMBL" id="VLNT01000033">
    <property type="protein sequence ID" value="TSD53036.1"/>
    <property type="molecule type" value="Genomic_DNA"/>
</dbReference>
<dbReference type="OrthoDB" id="3778264at2"/>
<proteinExistence type="predicted"/>
<comment type="caution">
    <text evidence="1">The sequence shown here is derived from an EMBL/GenBank/DDBJ whole genome shotgun (WGS) entry which is preliminary data.</text>
</comment>